<keyword evidence="2" id="KW-1185">Reference proteome</keyword>
<comment type="caution">
    <text evidence="1">The sequence shown here is derived from an EMBL/GenBank/DDBJ whole genome shotgun (WGS) entry which is preliminary data.</text>
</comment>
<dbReference type="RefSeq" id="WP_067089676.1">
    <property type="nucleotide sequence ID" value="NZ_LWMV01000083.1"/>
</dbReference>
<proteinExistence type="predicted"/>
<organism evidence="1 2">
    <name type="scientific">Methanobrevibacter curvatus</name>
    <dbReference type="NCBI Taxonomy" id="49547"/>
    <lineage>
        <taxon>Archaea</taxon>
        <taxon>Methanobacteriati</taxon>
        <taxon>Methanobacteriota</taxon>
        <taxon>Methanomada group</taxon>
        <taxon>Methanobacteria</taxon>
        <taxon>Methanobacteriales</taxon>
        <taxon>Methanobacteriaceae</taxon>
        <taxon>Methanobrevibacter</taxon>
    </lineage>
</organism>
<dbReference type="Proteomes" id="UP000077245">
    <property type="component" value="Unassembled WGS sequence"/>
</dbReference>
<evidence type="ECO:0000313" key="2">
    <source>
        <dbReference type="Proteomes" id="UP000077245"/>
    </source>
</evidence>
<dbReference type="OrthoDB" id="78243at2157"/>
<dbReference type="STRING" id="49547.MBCUR_04530"/>
<dbReference type="EMBL" id="LWMV01000083">
    <property type="protein sequence ID" value="KZX14561.1"/>
    <property type="molecule type" value="Genomic_DNA"/>
</dbReference>
<sequence>MIKINNVTIINRGASQENITTVLNINNKIVNKTETIGYNGSRWDPNGFELIQSFAIVKNKVTNDMVRYWVNQNVSYPVGPLKASYGTFLTGLTTIWLSDKLADLHKAKFNVTWDRNSSIFVMAGVNNVGGAYIHIPDATMGMKIKSNNESNIIGFKFINSIFLSEIEGYALNLTGNPVNSAFDNIMNAMINYNFSIIREGDLVIILAEDGSNSLMVINTTSGLVKCFVVTDKFAYKGALSGLGFNIISNIVNTFWCFHNQLTNNLINNINNLLNNIMSSLNPVAEDLMDFFSTFSKINISNFSAFTGQYAFDTLKLVIGIGGLTCSSPLIFLGGLSLVLIAEGEFIVHIRDGVLPADGWQYISYHPSGIFGHSKTFVLLNKVTHKIDYIEVPFKGNWEYDRDNAMYIDAKTGARKLSRVETYKYFSRDYGSPWDWFGSERILY</sequence>
<evidence type="ECO:0000313" key="1">
    <source>
        <dbReference type="EMBL" id="KZX14561.1"/>
    </source>
</evidence>
<accession>A0A166CIY7</accession>
<dbReference type="AlphaFoldDB" id="A0A166CIY7"/>
<reference evidence="1 2" key="1">
    <citation type="submission" date="2016-04" db="EMBL/GenBank/DDBJ databases">
        <title>Genome sequence of Methanobrevibacter curvatus DSM 11111.</title>
        <authorList>
            <person name="Poehlein A."/>
            <person name="Seedorf H."/>
            <person name="Daniel R."/>
        </authorList>
    </citation>
    <scope>NUCLEOTIDE SEQUENCE [LARGE SCALE GENOMIC DNA]</scope>
    <source>
        <strain evidence="1 2">DSM 11111</strain>
    </source>
</reference>
<gene>
    <name evidence="1" type="ORF">MBCUR_04530</name>
</gene>
<protein>
    <submittedName>
        <fullName evidence="1">Uncharacterized protein</fullName>
    </submittedName>
</protein>
<dbReference type="PATRIC" id="fig|49547.3.peg.472"/>
<name>A0A166CIY7_9EURY</name>